<sequence length="241" mass="27190">MNVLAHCRVYPLSTFYKPVAINIDWLGKDSFGNAILDCEQQPGAQKLKPAGFLHLIEHSFTPTTFKEELLTRLVDNCPDQSFILVIDLISCLKPLLSQLQLDDKDVAYLNSASLVNFDSLINFLVQLNESPQDALSRCRKQVSLQYQLAGIVIDNISYYTHDAASYDLLFKVLRLLRARYGCCIVTVGYGLEFYNGVEKGLAETSVQPYEIPTRLPISYVKNMDCVLLRDTETVARVLDVK</sequence>
<dbReference type="InterPro" id="IPR027417">
    <property type="entry name" value="P-loop_NTPase"/>
</dbReference>
<evidence type="ECO:0000313" key="2">
    <source>
        <dbReference type="Proteomes" id="UP000054304"/>
    </source>
</evidence>
<proteinExistence type="predicted"/>
<evidence type="ECO:0000313" key="1">
    <source>
        <dbReference type="EMBL" id="CEP60442.1"/>
    </source>
</evidence>
<keyword evidence="2" id="KW-1185">Reference proteome</keyword>
<protein>
    <submittedName>
        <fullName evidence="1">LALA0S01e10990g1_1</fullName>
    </submittedName>
</protein>
<dbReference type="GO" id="GO:0070987">
    <property type="term" value="P:error-free translesion synthesis"/>
    <property type="evidence" value="ECO:0007669"/>
    <property type="project" value="EnsemblFungi"/>
</dbReference>
<dbReference type="GeneID" id="34683833"/>
<dbReference type="OrthoDB" id="4055611at2759"/>
<gene>
    <name evidence="1" type="ORF">LALA0_S01e10990g</name>
</gene>
<dbReference type="InterPro" id="IPR031779">
    <property type="entry name" value="Psy3"/>
</dbReference>
<dbReference type="EMBL" id="LN736360">
    <property type="protein sequence ID" value="CEP60442.1"/>
    <property type="molecule type" value="Genomic_DNA"/>
</dbReference>
<dbReference type="RefSeq" id="XP_022626686.1">
    <property type="nucleotide sequence ID" value="XM_022774605.1"/>
</dbReference>
<dbReference type="GO" id="GO:0000730">
    <property type="term" value="P:DNA recombinase assembly"/>
    <property type="evidence" value="ECO:0007669"/>
    <property type="project" value="EnsemblFungi"/>
</dbReference>
<dbReference type="HOGENOM" id="CLU_103058_0_0_1"/>
<dbReference type="AlphaFoldDB" id="A0A0C7N1M6"/>
<dbReference type="GO" id="GO:0035861">
    <property type="term" value="C:site of double-strand break"/>
    <property type="evidence" value="ECO:0007669"/>
    <property type="project" value="EnsemblFungi"/>
</dbReference>
<accession>A0A0C7N1M6</accession>
<dbReference type="GO" id="GO:0005634">
    <property type="term" value="C:nucleus"/>
    <property type="evidence" value="ECO:0007669"/>
    <property type="project" value="EnsemblFungi"/>
</dbReference>
<dbReference type="STRING" id="1245769.A0A0C7N1M6"/>
<dbReference type="Proteomes" id="UP000054304">
    <property type="component" value="Unassembled WGS sequence"/>
</dbReference>
<dbReference type="Gene3D" id="3.40.50.300">
    <property type="entry name" value="P-loop containing nucleotide triphosphate hydrolases"/>
    <property type="match status" value="1"/>
</dbReference>
<reference evidence="1 2" key="1">
    <citation type="submission" date="2014-12" db="EMBL/GenBank/DDBJ databases">
        <authorList>
            <person name="Neuveglise Cecile"/>
        </authorList>
    </citation>
    <scope>NUCLEOTIDE SEQUENCE [LARGE SCALE GENOMIC DNA]</scope>
    <source>
        <strain evidence="1 2">CBS 12615</strain>
    </source>
</reference>
<dbReference type="GO" id="GO:0003697">
    <property type="term" value="F:single-stranded DNA binding"/>
    <property type="evidence" value="ECO:0007669"/>
    <property type="project" value="EnsemblFungi"/>
</dbReference>
<organism evidence="1 2">
    <name type="scientific">Lachancea lanzarotensis</name>
    <dbReference type="NCBI Taxonomy" id="1245769"/>
    <lineage>
        <taxon>Eukaryota</taxon>
        <taxon>Fungi</taxon>
        <taxon>Dikarya</taxon>
        <taxon>Ascomycota</taxon>
        <taxon>Saccharomycotina</taxon>
        <taxon>Saccharomycetes</taxon>
        <taxon>Saccharomycetales</taxon>
        <taxon>Saccharomycetaceae</taxon>
        <taxon>Lachancea</taxon>
    </lineage>
</organism>
<name>A0A0C7N1M6_9SACH</name>
<dbReference type="Pfam" id="PF16836">
    <property type="entry name" value="PSY3"/>
    <property type="match status" value="1"/>
</dbReference>
<dbReference type="GO" id="GO:0097196">
    <property type="term" value="C:Shu complex"/>
    <property type="evidence" value="ECO:0007669"/>
    <property type="project" value="EnsemblFungi"/>
</dbReference>